<organism evidence="4 5">
    <name type="scientific">Rummeliibacillus stabekisii</name>
    <dbReference type="NCBI Taxonomy" id="241244"/>
    <lineage>
        <taxon>Bacteria</taxon>
        <taxon>Bacillati</taxon>
        <taxon>Bacillota</taxon>
        <taxon>Bacilli</taxon>
        <taxon>Bacillales</taxon>
        <taxon>Caryophanaceae</taxon>
        <taxon>Rummeliibacillus</taxon>
    </lineage>
</organism>
<dbReference type="STRING" id="241244.ATY39_14005"/>
<dbReference type="Proteomes" id="UP000076021">
    <property type="component" value="Chromosome"/>
</dbReference>
<evidence type="ECO:0000256" key="1">
    <source>
        <dbReference type="ARBA" id="ARBA00022612"/>
    </source>
</evidence>
<dbReference type="GO" id="GO:0051276">
    <property type="term" value="P:chromosome organization"/>
    <property type="evidence" value="ECO:0007669"/>
    <property type="project" value="InterPro"/>
</dbReference>
<dbReference type="Pfam" id="PF10668">
    <property type="entry name" value="Phage_terminase"/>
    <property type="match status" value="1"/>
</dbReference>
<proteinExistence type="predicted"/>
<dbReference type="EMBL" id="CP014806">
    <property type="protein sequence ID" value="AMX00428.1"/>
    <property type="molecule type" value="Genomic_DNA"/>
</dbReference>
<feature type="domain" description="PBSX phage terminase small subunit-like N-terminal" evidence="3">
    <location>
        <begin position="1"/>
        <end position="67"/>
    </location>
</feature>
<dbReference type="Gene3D" id="1.10.10.1400">
    <property type="entry name" value="Terminase, small subunit, N-terminal DNA-binding domain, HTH motif"/>
    <property type="match status" value="1"/>
</dbReference>
<protein>
    <recommendedName>
        <fullName evidence="3">PBSX phage terminase small subunit-like N-terminal domain-containing protein</fullName>
    </recommendedName>
</protein>
<dbReference type="PANTHER" id="PTHR41328">
    <property type="entry name" value="TERMINASE SMALL SUBUNIT-RELATED"/>
    <property type="match status" value="1"/>
</dbReference>
<keyword evidence="5" id="KW-1185">Reference proteome</keyword>
<sequence>MPRARDPNRDKAFEIFKEHGGDITNRKIAEMLDCPEKSIGGWKSKDKWNKKLNGVLQTDERSTPNKNKAKKIAKKQATEIEEVPLNEHGELTDKQWLFCMYYTKYWNATKAYQKVYECDYVTASVNGSKSLRNTKIRDEITRIKKEIADGIMIESRAVLQKWIDIAFADITDFITFGQREQQVVGMYGPIVDKKTKKPLMETVNYVDLKESSHVDGTIVTEIKQGRDGITVKLADKIKALDFLTKYTDLLDEKELKQLKVERERIAIRKENGEEEEYEDDGFIEALGGAEVNWDD</sequence>
<reference evidence="4 5" key="1">
    <citation type="journal article" date="2016" name="Genome Announc.">
        <title>Whole-Genome Sequence of Rummeliibacillus stabekisii Strain PP9 Isolated from Antarctic Soil.</title>
        <authorList>
            <person name="da Mota F.F."/>
            <person name="Vollu R.E."/>
            <person name="Jurelevicius D."/>
            <person name="Seldin L."/>
        </authorList>
    </citation>
    <scope>NUCLEOTIDE SEQUENCE [LARGE SCALE GENOMIC DNA]</scope>
    <source>
        <strain evidence="4 5">PP9</strain>
    </source>
</reference>
<gene>
    <name evidence="4" type="ORF">ATY39_14005</name>
</gene>
<reference evidence="5" key="2">
    <citation type="submission" date="2016-03" db="EMBL/GenBank/DDBJ databases">
        <authorList>
            <person name="Ploux O."/>
        </authorList>
    </citation>
    <scope>NUCLEOTIDE SEQUENCE [LARGE SCALE GENOMIC DNA]</scope>
    <source>
        <strain evidence="5">PP9</strain>
    </source>
</reference>
<keyword evidence="1" id="KW-1188">Viral release from host cell</keyword>
<dbReference type="PANTHER" id="PTHR41328:SF3">
    <property type="entry name" value="PBSX PHAGE TERMINASE SMALL SUBUNIT"/>
    <property type="match status" value="1"/>
</dbReference>
<evidence type="ECO:0000256" key="2">
    <source>
        <dbReference type="ARBA" id="ARBA00023219"/>
    </source>
</evidence>
<dbReference type="InterPro" id="IPR038713">
    <property type="entry name" value="Terminase_Gp1_N_sf"/>
</dbReference>
<dbReference type="InterPro" id="IPR018925">
    <property type="entry name" value="XtmA-like_N"/>
</dbReference>
<evidence type="ECO:0000313" key="4">
    <source>
        <dbReference type="EMBL" id="AMX00428.1"/>
    </source>
</evidence>
<dbReference type="RefSeq" id="WP_066790789.1">
    <property type="nucleotide sequence ID" value="NZ_CP014806.1"/>
</dbReference>
<keyword evidence="2" id="KW-0231">Viral genome packaging</keyword>
<accession>A0A143HFA7</accession>
<evidence type="ECO:0000259" key="3">
    <source>
        <dbReference type="Pfam" id="PF10668"/>
    </source>
</evidence>
<dbReference type="OrthoDB" id="7358785at2"/>
<dbReference type="InterPro" id="IPR052404">
    <property type="entry name" value="SPP1-like_terminase"/>
</dbReference>
<evidence type="ECO:0000313" key="5">
    <source>
        <dbReference type="Proteomes" id="UP000076021"/>
    </source>
</evidence>
<dbReference type="KEGG" id="rst:ATY39_14005"/>
<dbReference type="InterPro" id="IPR005335">
    <property type="entry name" value="Terminase_ssu"/>
</dbReference>
<dbReference type="AlphaFoldDB" id="A0A143HFA7"/>
<name>A0A143HFA7_9BACL</name>
<dbReference type="Pfam" id="PF03592">
    <property type="entry name" value="Terminase_2"/>
    <property type="match status" value="1"/>
</dbReference>